<keyword evidence="1" id="KW-0472">Membrane</keyword>
<protein>
    <submittedName>
        <fullName evidence="2">Uncharacterized protein</fullName>
    </submittedName>
</protein>
<dbReference type="Pfam" id="PF10318">
    <property type="entry name" value="7TM_GPCR_Srh"/>
    <property type="match status" value="1"/>
</dbReference>
<evidence type="ECO:0000313" key="2">
    <source>
        <dbReference type="EMBL" id="CAD6194323.1"/>
    </source>
</evidence>
<evidence type="ECO:0000313" key="3">
    <source>
        <dbReference type="Proteomes" id="UP000835052"/>
    </source>
</evidence>
<dbReference type="Proteomes" id="UP000835052">
    <property type="component" value="Unassembled WGS sequence"/>
</dbReference>
<gene>
    <name evidence="2" type="ORF">CAUJ_LOCUS10242</name>
</gene>
<feature type="transmembrane region" description="Helical" evidence="1">
    <location>
        <begin position="130"/>
        <end position="154"/>
    </location>
</feature>
<keyword evidence="1" id="KW-0812">Transmembrane</keyword>
<feature type="transmembrane region" description="Helical" evidence="1">
    <location>
        <begin position="239"/>
        <end position="263"/>
    </location>
</feature>
<feature type="transmembrane region" description="Helical" evidence="1">
    <location>
        <begin position="48"/>
        <end position="67"/>
    </location>
</feature>
<organism evidence="2 3">
    <name type="scientific">Caenorhabditis auriculariae</name>
    <dbReference type="NCBI Taxonomy" id="2777116"/>
    <lineage>
        <taxon>Eukaryota</taxon>
        <taxon>Metazoa</taxon>
        <taxon>Ecdysozoa</taxon>
        <taxon>Nematoda</taxon>
        <taxon>Chromadorea</taxon>
        <taxon>Rhabditida</taxon>
        <taxon>Rhabditina</taxon>
        <taxon>Rhabditomorpha</taxon>
        <taxon>Rhabditoidea</taxon>
        <taxon>Rhabditidae</taxon>
        <taxon>Peloderinae</taxon>
        <taxon>Caenorhabditis</taxon>
    </lineage>
</organism>
<name>A0A8S1HCV4_9PELO</name>
<feature type="transmembrane region" description="Helical" evidence="1">
    <location>
        <begin position="269"/>
        <end position="291"/>
    </location>
</feature>
<proteinExistence type="predicted"/>
<dbReference type="EMBL" id="CAJGYM010000043">
    <property type="protein sequence ID" value="CAD6194323.1"/>
    <property type="molecule type" value="Genomic_DNA"/>
</dbReference>
<dbReference type="InterPro" id="IPR019422">
    <property type="entry name" value="7TM_GPCR_serpentine_rcpt_Srh"/>
</dbReference>
<feature type="transmembrane region" description="Helical" evidence="1">
    <location>
        <begin position="303"/>
        <end position="321"/>
    </location>
</feature>
<dbReference type="AlphaFoldDB" id="A0A8S1HCV4"/>
<feature type="transmembrane region" description="Helical" evidence="1">
    <location>
        <begin position="6"/>
        <end position="27"/>
    </location>
</feature>
<keyword evidence="1" id="KW-1133">Transmembrane helix</keyword>
<reference evidence="2" key="1">
    <citation type="submission" date="2020-10" db="EMBL/GenBank/DDBJ databases">
        <authorList>
            <person name="Kikuchi T."/>
        </authorList>
    </citation>
    <scope>NUCLEOTIDE SEQUENCE</scope>
    <source>
        <strain evidence="2">NKZ352</strain>
    </source>
</reference>
<evidence type="ECO:0000256" key="1">
    <source>
        <dbReference type="SAM" id="Phobius"/>
    </source>
</evidence>
<comment type="caution">
    <text evidence="2">The sequence shown here is derived from an EMBL/GenBank/DDBJ whole genome shotgun (WGS) entry which is preliminary data.</text>
</comment>
<accession>A0A8S1HCV4</accession>
<feature type="transmembrane region" description="Helical" evidence="1">
    <location>
        <begin position="87"/>
        <end position="109"/>
    </location>
</feature>
<keyword evidence="3" id="KW-1185">Reference proteome</keyword>
<feature type="transmembrane region" description="Helical" evidence="1">
    <location>
        <begin position="186"/>
        <end position="207"/>
    </location>
</feature>
<sequence>MQNSLFFNSFYGLTALSLATFFLSIWCMKCHTLSTLNATLKTNMYRCLFGYLMMDLAPRIFSAPIFYHESSIDFSMGLLRVFGVPLHIDWLLGYLIRPGGCMLLIGYYRSKYVKASLVGEEMRMEKKNEYILMYGSLFLLSILLAAPVTVNFFLESCRNGTSEGAFLKPMGVYVKMLEEPSHYSSTFAVGEFLASDIYLINMIYIWIRMYRTRAMHNATEMPVSAAFRKKQLYYSAVQMLGDVVFFFIPMLFLQLCSFFSIYKPELNNIAFWIQLFHGTVGMISFLFAHNYSIIVYTHILKPIGSPFMCLFSPIGALIAVLKRGFRSNRIENVATERR</sequence>